<dbReference type="GO" id="GO:0006422">
    <property type="term" value="P:aspartyl-tRNA aminoacylation"/>
    <property type="evidence" value="ECO:0007669"/>
    <property type="project" value="TreeGrafter"/>
</dbReference>
<evidence type="ECO:0000256" key="5">
    <source>
        <dbReference type="ARBA" id="ARBA00023146"/>
    </source>
</evidence>
<dbReference type="GO" id="GO:0005739">
    <property type="term" value="C:mitochondrion"/>
    <property type="evidence" value="ECO:0007669"/>
    <property type="project" value="TreeGrafter"/>
</dbReference>
<dbReference type="EMBL" id="VSRR010008333">
    <property type="protein sequence ID" value="MPC48524.1"/>
    <property type="molecule type" value="Genomic_DNA"/>
</dbReference>
<gene>
    <name evidence="7" type="primary">DARS2_0</name>
    <name evidence="7" type="ORF">E2C01_042298</name>
</gene>
<feature type="domain" description="Aminoacyl-tRNA synthetase class II (D/K/N)" evidence="6">
    <location>
        <begin position="64"/>
        <end position="177"/>
    </location>
</feature>
<comment type="caution">
    <text evidence="7">The sequence shown here is derived from an EMBL/GenBank/DDBJ whole genome shotgun (WGS) entry which is preliminary data.</text>
</comment>
<evidence type="ECO:0000256" key="1">
    <source>
        <dbReference type="ARBA" id="ARBA00022598"/>
    </source>
</evidence>
<keyword evidence="2" id="KW-0547">Nucleotide-binding</keyword>
<dbReference type="InterPro" id="IPR004364">
    <property type="entry name" value="Aa-tRNA-synt_II"/>
</dbReference>
<dbReference type="InterPro" id="IPR002312">
    <property type="entry name" value="Asp/Asn-tRNA-synth_IIb"/>
</dbReference>
<dbReference type="AlphaFoldDB" id="A0A5B7FW37"/>
<dbReference type="InterPro" id="IPR045864">
    <property type="entry name" value="aa-tRNA-synth_II/BPL/LPL"/>
</dbReference>
<name>A0A5B7FW37_PORTR</name>
<evidence type="ECO:0000313" key="8">
    <source>
        <dbReference type="Proteomes" id="UP000324222"/>
    </source>
</evidence>
<keyword evidence="4" id="KW-0648">Protein biosynthesis</keyword>
<dbReference type="PANTHER" id="PTHR22594:SF5">
    <property type="entry name" value="ASPARTATE--TRNA LIGASE, MITOCHONDRIAL"/>
    <property type="match status" value="1"/>
</dbReference>
<dbReference type="Gene3D" id="3.30.930.10">
    <property type="entry name" value="Bira Bifunctional Protein, Domain 2"/>
    <property type="match status" value="1"/>
</dbReference>
<protein>
    <submittedName>
        <fullName evidence="7">Aspartate--tRNA ligase, mitochondrial</fullName>
    </submittedName>
</protein>
<dbReference type="Pfam" id="PF00152">
    <property type="entry name" value="tRNA-synt_2"/>
    <property type="match status" value="1"/>
</dbReference>
<evidence type="ECO:0000256" key="4">
    <source>
        <dbReference type="ARBA" id="ARBA00022917"/>
    </source>
</evidence>
<dbReference type="SUPFAM" id="SSF55681">
    <property type="entry name" value="Class II aaRS and biotin synthetases"/>
    <property type="match status" value="1"/>
</dbReference>
<evidence type="ECO:0000313" key="7">
    <source>
        <dbReference type="EMBL" id="MPC48524.1"/>
    </source>
</evidence>
<accession>A0A5B7FW37</accession>
<proteinExistence type="predicted"/>
<reference evidence="7 8" key="1">
    <citation type="submission" date="2019-05" db="EMBL/GenBank/DDBJ databases">
        <title>Another draft genome of Portunus trituberculatus and its Hox gene families provides insights of decapod evolution.</title>
        <authorList>
            <person name="Jeong J.-H."/>
            <person name="Song I."/>
            <person name="Kim S."/>
            <person name="Choi T."/>
            <person name="Kim D."/>
            <person name="Ryu S."/>
            <person name="Kim W."/>
        </authorList>
    </citation>
    <scope>NUCLEOTIDE SEQUENCE [LARGE SCALE GENOMIC DNA]</scope>
    <source>
        <tissue evidence="7">Muscle</tissue>
    </source>
</reference>
<evidence type="ECO:0000256" key="3">
    <source>
        <dbReference type="ARBA" id="ARBA00022840"/>
    </source>
</evidence>
<keyword evidence="8" id="KW-1185">Reference proteome</keyword>
<organism evidence="7 8">
    <name type="scientific">Portunus trituberculatus</name>
    <name type="common">Swimming crab</name>
    <name type="synonym">Neptunus trituberculatus</name>
    <dbReference type="NCBI Taxonomy" id="210409"/>
    <lineage>
        <taxon>Eukaryota</taxon>
        <taxon>Metazoa</taxon>
        <taxon>Ecdysozoa</taxon>
        <taxon>Arthropoda</taxon>
        <taxon>Crustacea</taxon>
        <taxon>Multicrustacea</taxon>
        <taxon>Malacostraca</taxon>
        <taxon>Eumalacostraca</taxon>
        <taxon>Eucarida</taxon>
        <taxon>Decapoda</taxon>
        <taxon>Pleocyemata</taxon>
        <taxon>Brachyura</taxon>
        <taxon>Eubrachyura</taxon>
        <taxon>Portunoidea</taxon>
        <taxon>Portunidae</taxon>
        <taxon>Portuninae</taxon>
        <taxon>Portunus</taxon>
    </lineage>
</organism>
<keyword evidence="5" id="KW-0030">Aminoacyl-tRNA synthetase</keyword>
<dbReference type="PRINTS" id="PR01042">
    <property type="entry name" value="TRNASYNTHASP"/>
</dbReference>
<dbReference type="GO" id="GO:0005524">
    <property type="term" value="F:ATP binding"/>
    <property type="evidence" value="ECO:0007669"/>
    <property type="project" value="UniProtKB-KW"/>
</dbReference>
<evidence type="ECO:0000259" key="6">
    <source>
        <dbReference type="Pfam" id="PF00152"/>
    </source>
</evidence>
<sequence>MEYLSTHWPKPPFRQDQFGYRVFGYGAAISAPIGRDSRGLSLGLLGKLRLQAANVLEKAGIHVRNPCSFNFLWVVDFPLFEYEPDSGKIMAVHHPFTLPRKDDVDYLYTDPLKARSQHYDLVLNGCEVGGGSIRIHDPSMQRYVLQKILGIGEKSLGFLNEALDSGAPPHGGIALDAALIALMLIPTTRCIVICLPLHYQHVLQDNP</sequence>
<dbReference type="OrthoDB" id="439710at2759"/>
<evidence type="ECO:0000256" key="2">
    <source>
        <dbReference type="ARBA" id="ARBA00022741"/>
    </source>
</evidence>
<keyword evidence="3" id="KW-0067">ATP-binding</keyword>
<dbReference type="PANTHER" id="PTHR22594">
    <property type="entry name" value="ASPARTYL/LYSYL-TRNA SYNTHETASE"/>
    <property type="match status" value="1"/>
</dbReference>
<dbReference type="GO" id="GO:0004815">
    <property type="term" value="F:aspartate-tRNA ligase activity"/>
    <property type="evidence" value="ECO:0007669"/>
    <property type="project" value="TreeGrafter"/>
</dbReference>
<dbReference type="Proteomes" id="UP000324222">
    <property type="component" value="Unassembled WGS sequence"/>
</dbReference>
<keyword evidence="1 7" id="KW-0436">Ligase</keyword>